<dbReference type="CDD" id="cd17374">
    <property type="entry name" value="MFS_OAT"/>
    <property type="match status" value="1"/>
</dbReference>
<dbReference type="Pfam" id="PF00083">
    <property type="entry name" value="Sugar_tr"/>
    <property type="match status" value="1"/>
</dbReference>
<dbReference type="GO" id="GO:0009410">
    <property type="term" value="P:response to xenobiotic stimulus"/>
    <property type="evidence" value="ECO:0007669"/>
    <property type="project" value="Ensembl"/>
</dbReference>
<evidence type="ECO:0000256" key="2">
    <source>
        <dbReference type="ARBA" id="ARBA00022692"/>
    </source>
</evidence>
<dbReference type="AlphaFoldDB" id="A0A4X2K0J9"/>
<dbReference type="InterPro" id="IPR005828">
    <property type="entry name" value="MFS_sugar_transport-like"/>
</dbReference>
<feature type="transmembrane region" description="Helical" evidence="5">
    <location>
        <begin position="147"/>
        <end position="167"/>
    </location>
</feature>
<evidence type="ECO:0000256" key="3">
    <source>
        <dbReference type="ARBA" id="ARBA00022989"/>
    </source>
</evidence>
<dbReference type="GeneTree" id="ENSGT00940000162485"/>
<reference evidence="7" key="3">
    <citation type="submission" date="2025-09" db="UniProtKB">
        <authorList>
            <consortium name="Ensembl"/>
        </authorList>
    </citation>
    <scope>IDENTIFICATION</scope>
</reference>
<feature type="transmembrane region" description="Helical" evidence="5">
    <location>
        <begin position="376"/>
        <end position="397"/>
    </location>
</feature>
<dbReference type="GO" id="GO:0015143">
    <property type="term" value="F:urate transmembrane transporter activity"/>
    <property type="evidence" value="ECO:0007669"/>
    <property type="project" value="Ensembl"/>
</dbReference>
<evidence type="ECO:0000313" key="7">
    <source>
        <dbReference type="Ensembl" id="ENSVURP00010005473.1"/>
    </source>
</evidence>
<name>A0A4X2K0J9_VOMUR</name>
<keyword evidence="8" id="KW-1185">Reference proteome</keyword>
<evidence type="ECO:0000256" key="1">
    <source>
        <dbReference type="ARBA" id="ARBA00004141"/>
    </source>
</evidence>
<dbReference type="Gene3D" id="1.20.1250.20">
    <property type="entry name" value="MFS general substrate transporter like domains"/>
    <property type="match status" value="1"/>
</dbReference>
<dbReference type="SUPFAM" id="SSF103473">
    <property type="entry name" value="MFS general substrate transporter"/>
    <property type="match status" value="1"/>
</dbReference>
<comment type="subcellular location">
    <subcellularLocation>
        <location evidence="1">Membrane</location>
        <topology evidence="1">Multi-pass membrane protein</topology>
    </subcellularLocation>
</comment>
<dbReference type="Ensembl" id="ENSVURT00010006193.1">
    <property type="protein sequence ID" value="ENSVURP00010005473.1"/>
    <property type="gene ID" value="ENSVURG00010003693.1"/>
</dbReference>
<feature type="transmembrane region" description="Helical" evidence="5">
    <location>
        <begin position="495"/>
        <end position="512"/>
    </location>
</feature>
<dbReference type="GO" id="GO:0016324">
    <property type="term" value="C:apical plasma membrane"/>
    <property type="evidence" value="ECO:0007669"/>
    <property type="project" value="Ensembl"/>
</dbReference>
<dbReference type="FunFam" id="1.20.1250.20:FF:000023">
    <property type="entry name" value="Solute carrier family 22 member 6"/>
    <property type="match status" value="1"/>
</dbReference>
<accession>A0A4X2K0J9</accession>
<dbReference type="STRING" id="29139.ENSVURP00010005473"/>
<dbReference type="InterPro" id="IPR020846">
    <property type="entry name" value="MFS_dom"/>
</dbReference>
<feature type="transmembrane region" description="Helical" evidence="5">
    <location>
        <begin position="404"/>
        <end position="423"/>
    </location>
</feature>
<dbReference type="PANTHER" id="PTHR24064">
    <property type="entry name" value="SOLUTE CARRIER FAMILY 22 MEMBER"/>
    <property type="match status" value="1"/>
</dbReference>
<sequence>MAFAELLEHVGSLGRFQIFQIVSLVIPIICVTPHNLLDNFTAAVPDHRCRHPLLDNAMASLNVTRGLDPDALLRVFIPLDKHQKLERCRRFLHPQWQLLELNASAPNASEADTEPCLDGWVYDRSDFSSTIVSEWDMVCDWQFLKPMAQSIFMAGIMTGAIICGLVSDKFGRRLVLSCCYLQLAITGTCSAVVPNFFLYCCLRFLSAFAVAGITMNAGILMIEWTKTQAGATVMTISSLGFSVGEFLLSGVAYAIRDWCFLQLAVSVPFVLFFLSSWWLAESARWLIVTGKIDQGLHALRRVAGINGKKDSMECLQRGIPSWVGGKLGKTPNNPSGQGESALTTCLFLLPSLLRFAIGFVFYGLILDLQNMGSNLFLLQVLFGVIDIPSKTGSFFAMNYIGRRITQAGSLILAGLCILANAVIAQELQVLRVTLAVLGIGFVGSTYTVLSIYSSELFPTVLRMTAIGGGQMAMRLGSILGPLVKLLNQFNPLLPLFIYGGVSVITGLTALLLPETLNMPLPDTIHDVESREAGHFAILQLQKFNIPIQVEEVPWSLPSALRGRH</sequence>
<evidence type="ECO:0000313" key="8">
    <source>
        <dbReference type="Proteomes" id="UP000314987"/>
    </source>
</evidence>
<feature type="transmembrane region" description="Helical" evidence="5">
    <location>
        <begin position="261"/>
        <end position="280"/>
    </location>
</feature>
<dbReference type="Proteomes" id="UP000314987">
    <property type="component" value="Unassembled WGS sequence"/>
</dbReference>
<feature type="transmembrane region" description="Helical" evidence="5">
    <location>
        <begin position="341"/>
        <end position="364"/>
    </location>
</feature>
<keyword evidence="4 5" id="KW-0472">Membrane</keyword>
<evidence type="ECO:0000259" key="6">
    <source>
        <dbReference type="PROSITE" id="PS50850"/>
    </source>
</evidence>
<evidence type="ECO:0000256" key="5">
    <source>
        <dbReference type="SAM" id="Phobius"/>
    </source>
</evidence>
<keyword evidence="2 5" id="KW-0812">Transmembrane</keyword>
<gene>
    <name evidence="7" type="primary">SLC22A12</name>
</gene>
<dbReference type="GO" id="GO:0046415">
    <property type="term" value="P:urate metabolic process"/>
    <property type="evidence" value="ECO:0007669"/>
    <property type="project" value="Ensembl"/>
</dbReference>
<feature type="domain" description="Major facilitator superfamily (MFS) profile" evidence="6">
    <location>
        <begin position="104"/>
        <end position="517"/>
    </location>
</feature>
<evidence type="ECO:0000256" key="4">
    <source>
        <dbReference type="ARBA" id="ARBA00023136"/>
    </source>
</evidence>
<protein>
    <submittedName>
        <fullName evidence="7">Solute carrier family 22 member 12</fullName>
    </submittedName>
</protein>
<reference evidence="8" key="1">
    <citation type="submission" date="2018-12" db="EMBL/GenBank/DDBJ databases">
        <authorList>
            <person name="Yazar S."/>
        </authorList>
    </citation>
    <scope>NUCLEOTIDE SEQUENCE [LARGE SCALE GENOMIC DNA]</scope>
</reference>
<dbReference type="InterPro" id="IPR036259">
    <property type="entry name" value="MFS_trans_sf"/>
</dbReference>
<feature type="transmembrane region" description="Helical" evidence="5">
    <location>
        <begin position="234"/>
        <end position="255"/>
    </location>
</feature>
<dbReference type="PROSITE" id="PS50850">
    <property type="entry name" value="MFS"/>
    <property type="match status" value="1"/>
</dbReference>
<reference evidence="7" key="2">
    <citation type="submission" date="2025-08" db="UniProtKB">
        <authorList>
            <consortium name="Ensembl"/>
        </authorList>
    </citation>
    <scope>IDENTIFICATION</scope>
</reference>
<feature type="transmembrane region" description="Helical" evidence="5">
    <location>
        <begin position="429"/>
        <end position="452"/>
    </location>
</feature>
<keyword evidence="3 5" id="KW-1133">Transmembrane helix</keyword>
<dbReference type="GO" id="GO:0030165">
    <property type="term" value="F:PDZ domain binding"/>
    <property type="evidence" value="ECO:0007669"/>
    <property type="project" value="Ensembl"/>
</dbReference>
<proteinExistence type="predicted"/>
<organism evidence="7 8">
    <name type="scientific">Vombatus ursinus</name>
    <name type="common">Common wombat</name>
    <dbReference type="NCBI Taxonomy" id="29139"/>
    <lineage>
        <taxon>Eukaryota</taxon>
        <taxon>Metazoa</taxon>
        <taxon>Chordata</taxon>
        <taxon>Craniata</taxon>
        <taxon>Vertebrata</taxon>
        <taxon>Euteleostomi</taxon>
        <taxon>Mammalia</taxon>
        <taxon>Metatheria</taxon>
        <taxon>Diprotodontia</taxon>
        <taxon>Vombatidae</taxon>
        <taxon>Vombatus</taxon>
    </lineage>
</organism>